<evidence type="ECO:0000259" key="2">
    <source>
        <dbReference type="Pfam" id="PF13837"/>
    </source>
</evidence>
<comment type="caution">
    <text evidence="3">The sequence shown here is derived from an EMBL/GenBank/DDBJ whole genome shotgun (WGS) entry which is preliminary data.</text>
</comment>
<accession>A0A9N9AHU0</accession>
<keyword evidence="4" id="KW-1185">Reference proteome</keyword>
<reference evidence="3" key="1">
    <citation type="submission" date="2021-06" db="EMBL/GenBank/DDBJ databases">
        <authorList>
            <person name="Kallberg Y."/>
            <person name="Tangrot J."/>
            <person name="Rosling A."/>
        </authorList>
    </citation>
    <scope>NUCLEOTIDE SEQUENCE</scope>
    <source>
        <strain evidence="3">CL551</strain>
    </source>
</reference>
<feature type="region of interest" description="Disordered" evidence="1">
    <location>
        <begin position="123"/>
        <end position="146"/>
    </location>
</feature>
<protein>
    <submittedName>
        <fullName evidence="3">18558_t:CDS:1</fullName>
    </submittedName>
</protein>
<organism evidence="3 4">
    <name type="scientific">Acaulospora morrowiae</name>
    <dbReference type="NCBI Taxonomy" id="94023"/>
    <lineage>
        <taxon>Eukaryota</taxon>
        <taxon>Fungi</taxon>
        <taxon>Fungi incertae sedis</taxon>
        <taxon>Mucoromycota</taxon>
        <taxon>Glomeromycotina</taxon>
        <taxon>Glomeromycetes</taxon>
        <taxon>Diversisporales</taxon>
        <taxon>Acaulosporaceae</taxon>
        <taxon>Acaulospora</taxon>
    </lineage>
</organism>
<dbReference type="AlphaFoldDB" id="A0A9N9AHU0"/>
<evidence type="ECO:0000313" key="4">
    <source>
        <dbReference type="Proteomes" id="UP000789342"/>
    </source>
</evidence>
<gene>
    <name evidence="3" type="ORF">AMORRO_LOCUS4769</name>
</gene>
<evidence type="ECO:0000313" key="3">
    <source>
        <dbReference type="EMBL" id="CAG8533129.1"/>
    </source>
</evidence>
<evidence type="ECO:0000256" key="1">
    <source>
        <dbReference type="SAM" id="MobiDB-lite"/>
    </source>
</evidence>
<dbReference type="InterPro" id="IPR044822">
    <property type="entry name" value="Myb_DNA-bind_4"/>
</dbReference>
<dbReference type="EMBL" id="CAJVPV010002691">
    <property type="protein sequence ID" value="CAG8533129.1"/>
    <property type="molecule type" value="Genomic_DNA"/>
</dbReference>
<proteinExistence type="predicted"/>
<feature type="domain" description="Myb/SANT-like DNA-binding" evidence="2">
    <location>
        <begin position="33"/>
        <end position="116"/>
    </location>
</feature>
<dbReference type="OrthoDB" id="2391304at2759"/>
<name>A0A9N9AHU0_9GLOM</name>
<dbReference type="Pfam" id="PF13837">
    <property type="entry name" value="Myb_DNA-bind_4"/>
    <property type="match status" value="1"/>
</dbReference>
<sequence length="182" mass="21417">MDSIFIDCSQDFTPSSSNAFQTSNLDDIVIIDQEWNYNETLILLEIILEHWRSLNNTKNNAHRARIWEVMFDNFNKKSPGRTLTAFKKRWDKLVEGYKLVIDNNKCTGAETMHFEYEEQIKEMGSASNRKKKEKEEKKHKSHSATLDVIKELHEETRKENHEFQNKLLNILGELVSAIKENE</sequence>
<dbReference type="Proteomes" id="UP000789342">
    <property type="component" value="Unassembled WGS sequence"/>
</dbReference>